<accession>A0A889IQ67</accession>
<keyword evidence="2" id="KW-1185">Reference proteome</keyword>
<name>A0A889IQ67_9CAUD</name>
<organism evidence="1 2">
    <name type="scientific">Burkholderia phage BCSR52</name>
    <dbReference type="NCBI Taxonomy" id="2805748"/>
    <lineage>
        <taxon>Viruses</taxon>
        <taxon>Duplodnaviria</taxon>
        <taxon>Heunggongvirae</taxon>
        <taxon>Uroviricota</taxon>
        <taxon>Caudoviricetes</taxon>
        <taxon>Lindbergviridae</taxon>
        <taxon>Irusalimvirus</taxon>
        <taxon>Irusalimvirus BCSR52</taxon>
    </lineage>
</organism>
<dbReference type="EMBL" id="MW460246">
    <property type="protein sequence ID" value="QRE00467.1"/>
    <property type="molecule type" value="Genomic_DNA"/>
</dbReference>
<proteinExistence type="predicted"/>
<sequence>MKDKNNTLQCCAQSCTKKRYVGEYCFSHHRRFTMGGGKPLHIDETIKAAQKFTQERPRTIGEVSKRFWLPADRAADLLAQAGACPVYVIGEKTYYSGLREDAQHTISIIMKTLSKYQDKEPSVIAQLCGRSEMTVRTMLHYLRKCEAVHVFDWDTSGHHHIPLYRFGKGRNKGKPRAMTNKECNDKRMMREKNDTNLMMDRLARQRRYYHRTAGLKKRDIAAAALFGDSSKSVDA</sequence>
<protein>
    <submittedName>
        <fullName evidence="1">Uncharacterized protein</fullName>
    </submittedName>
</protein>
<reference evidence="1" key="1">
    <citation type="submission" date="2021-01" db="EMBL/GenBank/DDBJ databases">
        <authorList>
            <person name="Rakov C."/>
            <person name="Alkalay-Oren S."/>
            <person name="Coppenhagen-Glazer S."/>
            <person name="Hazan R."/>
        </authorList>
    </citation>
    <scope>NUCLEOTIDE SEQUENCE</scope>
</reference>
<evidence type="ECO:0000313" key="2">
    <source>
        <dbReference type="Proteomes" id="UP000622430"/>
    </source>
</evidence>
<dbReference type="Proteomes" id="UP000622430">
    <property type="component" value="Segment"/>
</dbReference>
<evidence type="ECO:0000313" key="1">
    <source>
        <dbReference type="EMBL" id="QRE00467.1"/>
    </source>
</evidence>